<comment type="caution">
    <text evidence="1">The sequence shown here is derived from an EMBL/GenBank/DDBJ whole genome shotgun (WGS) entry which is preliminary data.</text>
</comment>
<proteinExistence type="predicted"/>
<sequence>MTLTTYVTLRNGLKNGDKQSAPLIQARACTSETANFLEDLPLNTGKLFRLFVFHAIQEQLAF</sequence>
<gene>
    <name evidence="1" type="ORF">M123_2642</name>
</gene>
<evidence type="ECO:0000313" key="1">
    <source>
        <dbReference type="EMBL" id="EXZ73018.1"/>
    </source>
</evidence>
<name>A0A016AVA6_BACFG</name>
<reference evidence="1 2" key="1">
    <citation type="submission" date="2014-02" db="EMBL/GenBank/DDBJ databases">
        <authorList>
            <person name="Sears C."/>
            <person name="Carroll K."/>
            <person name="Sack B.R."/>
            <person name="Qadri F."/>
            <person name="Myers L.L."/>
            <person name="Chung G.-T."/>
            <person name="Escheverria P."/>
            <person name="Fraser C.M."/>
            <person name="Sadzewicz L."/>
            <person name="Shefchek K.A."/>
            <person name="Tallon L."/>
            <person name="Das S.P."/>
            <person name="Daugherty S."/>
            <person name="Mongodin E.F."/>
        </authorList>
    </citation>
    <scope>NUCLEOTIDE SEQUENCE [LARGE SCALE GENOMIC DNA]</scope>
    <source>
        <strain evidence="1 2">3976T8</strain>
    </source>
</reference>
<organism evidence="1 2">
    <name type="scientific">Bacteroides fragilis str. 3976T8</name>
    <dbReference type="NCBI Taxonomy" id="1339314"/>
    <lineage>
        <taxon>Bacteria</taxon>
        <taxon>Pseudomonadati</taxon>
        <taxon>Bacteroidota</taxon>
        <taxon>Bacteroidia</taxon>
        <taxon>Bacteroidales</taxon>
        <taxon>Bacteroidaceae</taxon>
        <taxon>Bacteroides</taxon>
    </lineage>
</organism>
<dbReference type="Proteomes" id="UP000020938">
    <property type="component" value="Unassembled WGS sequence"/>
</dbReference>
<evidence type="ECO:0000313" key="2">
    <source>
        <dbReference type="Proteomes" id="UP000020938"/>
    </source>
</evidence>
<dbReference type="EMBL" id="JGDS01000053">
    <property type="protein sequence ID" value="EXZ73018.1"/>
    <property type="molecule type" value="Genomic_DNA"/>
</dbReference>
<accession>A0A016AVA6</accession>
<dbReference type="AlphaFoldDB" id="A0A016AVA6"/>
<protein>
    <submittedName>
        <fullName evidence="1">Uncharacterized protein</fullName>
    </submittedName>
</protein>
<dbReference type="PATRIC" id="fig|1339314.3.peg.2821"/>